<proteinExistence type="predicted"/>
<dbReference type="AlphaFoldDB" id="A0AAD9WH26"/>
<comment type="subcellular location">
    <subcellularLocation>
        <location evidence="1">Nucleus</location>
    </subcellularLocation>
</comment>
<organism evidence="4 5">
    <name type="scientific">Diplocarpon rosae</name>
    <dbReference type="NCBI Taxonomy" id="946125"/>
    <lineage>
        <taxon>Eukaryota</taxon>
        <taxon>Fungi</taxon>
        <taxon>Dikarya</taxon>
        <taxon>Ascomycota</taxon>
        <taxon>Pezizomycotina</taxon>
        <taxon>Leotiomycetes</taxon>
        <taxon>Helotiales</taxon>
        <taxon>Drepanopezizaceae</taxon>
        <taxon>Diplocarpon</taxon>
    </lineage>
</organism>
<dbReference type="Pfam" id="PF13934">
    <property type="entry name" value="ELYS"/>
    <property type="match status" value="1"/>
</dbReference>
<accession>A0AAD9WH26</accession>
<dbReference type="GO" id="GO:0005634">
    <property type="term" value="C:nucleus"/>
    <property type="evidence" value="ECO:0007669"/>
    <property type="project" value="UniProtKB-SubCell"/>
</dbReference>
<evidence type="ECO:0000313" key="5">
    <source>
        <dbReference type="Proteomes" id="UP001285354"/>
    </source>
</evidence>
<gene>
    <name evidence="4" type="ORF">QTJ16_002072</name>
</gene>
<keyword evidence="5" id="KW-1185">Reference proteome</keyword>
<dbReference type="EMBL" id="JAUBYV010000002">
    <property type="protein sequence ID" value="KAK2628969.1"/>
    <property type="molecule type" value="Genomic_DNA"/>
</dbReference>
<feature type="domain" description="ELYS-like" evidence="3">
    <location>
        <begin position="38"/>
        <end position="255"/>
    </location>
</feature>
<dbReference type="InterPro" id="IPR025151">
    <property type="entry name" value="ELYS_dom"/>
</dbReference>
<evidence type="ECO:0000313" key="4">
    <source>
        <dbReference type="EMBL" id="KAK2628969.1"/>
    </source>
</evidence>
<sequence>MFNYQNFDDVFAFDVQCAYDEHTVSELIENRKALDGSLFIDRVMKMLGIVRPPKYFPPKDNKALRTLHKNIVESSGADHHKLSVLYYLLLIFDSLTSQRAYSTALEQKSFLPPSYVLYMKGLWHLDRQEFELALQYLTHPSLIPTFADEILEVLVRKSRGNLTLALAYYHTVQPTLTSGAAIECLFSALAKTSVTEAFYFSRGQPQYAQRRMFELLISLVLNNSSKDTIADRSVELVSLPLTTEEDEWLEDYVLRGEGRLLKKSKDTLMMRRIGVGNFTESLSMRGISNRGIGGLDWETLSEGIRDGLGPRLKGEHVW</sequence>
<name>A0AAD9WH26_9HELO</name>
<reference evidence="4" key="1">
    <citation type="submission" date="2023-06" db="EMBL/GenBank/DDBJ databases">
        <title>Draft genome of Marssonina rosae.</title>
        <authorList>
            <person name="Cheng Q."/>
        </authorList>
    </citation>
    <scope>NUCLEOTIDE SEQUENCE</scope>
    <source>
        <strain evidence="4">R4</strain>
    </source>
</reference>
<protein>
    <recommendedName>
        <fullName evidence="3">ELYS-like domain-containing protein</fullName>
    </recommendedName>
</protein>
<keyword evidence="2" id="KW-0539">Nucleus</keyword>
<evidence type="ECO:0000259" key="3">
    <source>
        <dbReference type="Pfam" id="PF13934"/>
    </source>
</evidence>
<comment type="caution">
    <text evidence="4">The sequence shown here is derived from an EMBL/GenBank/DDBJ whole genome shotgun (WGS) entry which is preliminary data.</text>
</comment>
<evidence type="ECO:0000256" key="2">
    <source>
        <dbReference type="ARBA" id="ARBA00023242"/>
    </source>
</evidence>
<evidence type="ECO:0000256" key="1">
    <source>
        <dbReference type="ARBA" id="ARBA00004123"/>
    </source>
</evidence>
<dbReference type="Proteomes" id="UP001285354">
    <property type="component" value="Unassembled WGS sequence"/>
</dbReference>